<reference evidence="3 4" key="1">
    <citation type="submission" date="2017-07" db="EMBL/GenBank/DDBJ databases">
        <title>Leptospira spp. isolated from tropical soils.</title>
        <authorList>
            <person name="Thibeaux R."/>
            <person name="Iraola G."/>
            <person name="Ferres I."/>
            <person name="Bierque E."/>
            <person name="Girault D."/>
            <person name="Soupe-Gilbert M.-E."/>
            <person name="Picardeau M."/>
            <person name="Goarant C."/>
        </authorList>
    </citation>
    <scope>NUCLEOTIDE SEQUENCE [LARGE SCALE GENOMIC DNA]</scope>
    <source>
        <strain evidence="3 4">FH2-C-A2</strain>
    </source>
</reference>
<evidence type="ECO:0000256" key="1">
    <source>
        <dbReference type="SAM" id="MobiDB-lite"/>
    </source>
</evidence>
<name>A0A2M9ZB20_9LEPT</name>
<feature type="transmembrane region" description="Helical" evidence="2">
    <location>
        <begin position="114"/>
        <end position="135"/>
    </location>
</feature>
<protein>
    <submittedName>
        <fullName evidence="3">Uncharacterized protein</fullName>
    </submittedName>
</protein>
<organism evidence="3 4">
    <name type="scientific">Leptospira wolffii</name>
    <dbReference type="NCBI Taxonomy" id="409998"/>
    <lineage>
        <taxon>Bacteria</taxon>
        <taxon>Pseudomonadati</taxon>
        <taxon>Spirochaetota</taxon>
        <taxon>Spirochaetia</taxon>
        <taxon>Leptospirales</taxon>
        <taxon>Leptospiraceae</taxon>
        <taxon>Leptospira</taxon>
    </lineage>
</organism>
<feature type="region of interest" description="Disordered" evidence="1">
    <location>
        <begin position="1"/>
        <end position="21"/>
    </location>
</feature>
<comment type="caution">
    <text evidence="3">The sequence shown here is derived from an EMBL/GenBank/DDBJ whole genome shotgun (WGS) entry which is preliminary data.</text>
</comment>
<evidence type="ECO:0000313" key="4">
    <source>
        <dbReference type="Proteomes" id="UP000231912"/>
    </source>
</evidence>
<keyword evidence="2" id="KW-0472">Membrane</keyword>
<gene>
    <name evidence="3" type="ORF">CH371_11820</name>
</gene>
<dbReference type="Proteomes" id="UP000231912">
    <property type="component" value="Unassembled WGS sequence"/>
</dbReference>
<dbReference type="AlphaFoldDB" id="A0A2M9ZB20"/>
<dbReference type="RefSeq" id="WP_100759072.1">
    <property type="nucleotide sequence ID" value="NZ_NPDT01000004.1"/>
</dbReference>
<evidence type="ECO:0000256" key="2">
    <source>
        <dbReference type="SAM" id="Phobius"/>
    </source>
</evidence>
<sequence>MSRTKKKIEESPESLSPKGEDISKEWDRLEIYLRGMGVSSSLEINNVLSGVFDKAEKSEEPLFEVFKREAGAKLSKDWETNLPPMEPGSMVPRPIDFGPLADLASPSAEKPEPVALILTALFWASVYISLAVWYFS</sequence>
<keyword evidence="2" id="KW-1133">Transmembrane helix</keyword>
<keyword evidence="2" id="KW-0812">Transmembrane</keyword>
<accession>A0A2M9ZB20</accession>
<dbReference type="EMBL" id="NPDT01000004">
    <property type="protein sequence ID" value="PJZ65613.1"/>
    <property type="molecule type" value="Genomic_DNA"/>
</dbReference>
<proteinExistence type="predicted"/>
<evidence type="ECO:0000313" key="3">
    <source>
        <dbReference type="EMBL" id="PJZ65613.1"/>
    </source>
</evidence>